<evidence type="ECO:0000313" key="6">
    <source>
        <dbReference type="EMBL" id="GFQ96607.1"/>
    </source>
</evidence>
<proteinExistence type="inferred from homology"/>
<keyword evidence="7" id="KW-1185">Reference proteome</keyword>
<dbReference type="OrthoDB" id="8707547at2759"/>
<name>A0A8X6G595_TRICU</name>
<feature type="compositionally biased region" description="Basic residues" evidence="5">
    <location>
        <begin position="232"/>
        <end position="246"/>
    </location>
</feature>
<keyword evidence="3" id="KW-0963">Cytoplasm</keyword>
<accession>A0A8X6G595</accession>
<dbReference type="Proteomes" id="UP000887116">
    <property type="component" value="Unassembled WGS sequence"/>
</dbReference>
<feature type="region of interest" description="Disordered" evidence="5">
    <location>
        <begin position="105"/>
        <end position="131"/>
    </location>
</feature>
<keyword evidence="4" id="KW-0597">Phosphoprotein</keyword>
<comment type="subcellular location">
    <subcellularLocation>
        <location evidence="1">Cytoplasm</location>
    </subcellularLocation>
</comment>
<dbReference type="Pfam" id="PF10248">
    <property type="entry name" value="Mlf1IP"/>
    <property type="match status" value="1"/>
</dbReference>
<evidence type="ECO:0000313" key="7">
    <source>
        <dbReference type="Proteomes" id="UP000887116"/>
    </source>
</evidence>
<protein>
    <submittedName>
        <fullName evidence="6">Myeloid leukemia factor 1</fullName>
    </submittedName>
</protein>
<evidence type="ECO:0000256" key="2">
    <source>
        <dbReference type="ARBA" id="ARBA00008332"/>
    </source>
</evidence>
<organism evidence="6 7">
    <name type="scientific">Trichonephila clavata</name>
    <name type="common">Joro spider</name>
    <name type="synonym">Nephila clavata</name>
    <dbReference type="NCBI Taxonomy" id="2740835"/>
    <lineage>
        <taxon>Eukaryota</taxon>
        <taxon>Metazoa</taxon>
        <taxon>Ecdysozoa</taxon>
        <taxon>Arthropoda</taxon>
        <taxon>Chelicerata</taxon>
        <taxon>Arachnida</taxon>
        <taxon>Araneae</taxon>
        <taxon>Araneomorphae</taxon>
        <taxon>Entelegynae</taxon>
        <taxon>Araneoidea</taxon>
        <taxon>Nephilidae</taxon>
        <taxon>Trichonephila</taxon>
    </lineage>
</organism>
<comment type="similarity">
    <text evidence="2">Belongs to the MLF family.</text>
</comment>
<feature type="compositionally biased region" description="Polar residues" evidence="5">
    <location>
        <begin position="249"/>
        <end position="261"/>
    </location>
</feature>
<feature type="region of interest" description="Disordered" evidence="5">
    <location>
        <begin position="199"/>
        <end position="261"/>
    </location>
</feature>
<feature type="compositionally biased region" description="Polar residues" evidence="5">
    <location>
        <begin position="105"/>
        <end position="118"/>
    </location>
</feature>
<dbReference type="EMBL" id="BMAO01004736">
    <property type="protein sequence ID" value="GFQ96607.1"/>
    <property type="molecule type" value="Genomic_DNA"/>
</dbReference>
<comment type="caution">
    <text evidence="6">The sequence shown here is derived from an EMBL/GenBank/DDBJ whole genome shotgun (WGS) entry which is preliminary data.</text>
</comment>
<dbReference type="InterPro" id="IPR019376">
    <property type="entry name" value="Myeloid_leukemia_factor"/>
</dbReference>
<reference evidence="6" key="1">
    <citation type="submission" date="2020-07" db="EMBL/GenBank/DDBJ databases">
        <title>Multicomponent nature underlies the extraordinary mechanical properties of spider dragline silk.</title>
        <authorList>
            <person name="Kono N."/>
            <person name="Nakamura H."/>
            <person name="Mori M."/>
            <person name="Yoshida Y."/>
            <person name="Ohtoshi R."/>
            <person name="Malay A.D."/>
            <person name="Moran D.A.P."/>
            <person name="Tomita M."/>
            <person name="Numata K."/>
            <person name="Arakawa K."/>
        </authorList>
    </citation>
    <scope>NUCLEOTIDE SEQUENCE</scope>
</reference>
<evidence type="ECO:0000256" key="4">
    <source>
        <dbReference type="ARBA" id="ARBA00022553"/>
    </source>
</evidence>
<evidence type="ECO:0000256" key="1">
    <source>
        <dbReference type="ARBA" id="ARBA00004496"/>
    </source>
</evidence>
<evidence type="ECO:0000256" key="3">
    <source>
        <dbReference type="ARBA" id="ARBA00022490"/>
    </source>
</evidence>
<dbReference type="GO" id="GO:0005737">
    <property type="term" value="C:cytoplasm"/>
    <property type="evidence" value="ECO:0007669"/>
    <property type="project" value="UniProtKB-SubCell"/>
</dbReference>
<dbReference type="PANTHER" id="PTHR13105">
    <property type="entry name" value="MYELOID LEUKEMIA FACTOR"/>
    <property type="match status" value="1"/>
</dbReference>
<sequence>MFSLMRDFNDDPFFSGPMESMRRMESMMDSMMSPFGLFGGGQRAIENHDNRTGGRQNMLMPFGFGGSLFPNMDDMFANFNQISNDPNCHSFSSSSVMTYTTDETGQPQVYQASSSTRTAPGGVKETRHSVQDSRTGLQKMAIGHHLHEQGHVIEKKKNRYTGDEEENEEFINLEDDETERFDREWQQRAQVFNRGPVRSMIGYDESPRRARSQPEMLAITDGTSNPEASGAAKKKSGKHKRRHGPLGHKSSSSHNRPSPYQ</sequence>
<gene>
    <name evidence="6" type="primary">Mlf1</name>
    <name evidence="6" type="ORF">TNCT_539081</name>
</gene>
<evidence type="ECO:0000256" key="5">
    <source>
        <dbReference type="SAM" id="MobiDB-lite"/>
    </source>
</evidence>
<dbReference type="AlphaFoldDB" id="A0A8X6G595"/>